<dbReference type="InterPro" id="IPR003593">
    <property type="entry name" value="AAA+_ATPase"/>
</dbReference>
<dbReference type="PROSITE" id="PS00676">
    <property type="entry name" value="SIGMA54_INTERACT_2"/>
    <property type="match status" value="1"/>
</dbReference>
<sequence>MKTLLAIDDDLGIQKQLKWSLTDYEVVFAEDRNSALQQVRRYEPAVVTLDLGLPPDPTNASEGMACLTEILQHNPDTKVIVITGSTDTEHALQAVALGAYDYYQKPIDVDVLNVIVARAFKLSELEAENRVLKSANYKSQDIIGNSESILKACRMVEKIAPTEITTLLLGESGTGKEVFARSIHKQSPRATKPFVAINCASIPDNLLESELFGYEKGAFTGAHKTTLGKIETANGGTLMLDEIGDMPLALQAKMLRFLQERVIERVGGRSEIEVDVRVVCATHRNLAEMVAEQSFREDLFYRVSEITLNIPPLRNRGQDIVVIAKSLLQKFNQEFNTNIQGFTEDAINAMLGHRWPGNIRELQNKLKSAVIMADNKFISAEDLGLIVDHNASSPLLTLRKVREQAETQAIRHAYNLSNGNLSKTADVLGVTRPTLYALIDKYKMLDLRAPDPDNQNQVSPDQLA</sequence>
<evidence type="ECO:0000256" key="5">
    <source>
        <dbReference type="ARBA" id="ARBA00023163"/>
    </source>
</evidence>
<keyword evidence="5" id="KW-0804">Transcription</keyword>
<dbReference type="InterPro" id="IPR025943">
    <property type="entry name" value="Sigma_54_int_dom_ATP-bd_2"/>
</dbReference>
<feature type="domain" description="Sigma-54 factor interaction" evidence="7">
    <location>
        <begin position="142"/>
        <end position="371"/>
    </location>
</feature>
<dbReference type="InterPro" id="IPR009057">
    <property type="entry name" value="Homeodomain-like_sf"/>
</dbReference>
<dbReference type="Pfam" id="PF00158">
    <property type="entry name" value="Sigma54_activat"/>
    <property type="match status" value="1"/>
</dbReference>
<dbReference type="EMBL" id="SACS01000011">
    <property type="protein sequence ID" value="RVU37259.1"/>
    <property type="molecule type" value="Genomic_DNA"/>
</dbReference>
<dbReference type="GO" id="GO:0043565">
    <property type="term" value="F:sequence-specific DNA binding"/>
    <property type="evidence" value="ECO:0007669"/>
    <property type="project" value="InterPro"/>
</dbReference>
<dbReference type="PROSITE" id="PS50045">
    <property type="entry name" value="SIGMA54_INTERACT_4"/>
    <property type="match status" value="1"/>
</dbReference>
<dbReference type="OrthoDB" id="9804019at2"/>
<evidence type="ECO:0000256" key="4">
    <source>
        <dbReference type="ARBA" id="ARBA00023125"/>
    </source>
</evidence>
<dbReference type="InterPro" id="IPR027417">
    <property type="entry name" value="P-loop_NTPase"/>
</dbReference>
<evidence type="ECO:0000259" key="7">
    <source>
        <dbReference type="PROSITE" id="PS50045"/>
    </source>
</evidence>
<protein>
    <submittedName>
        <fullName evidence="9">PEP-CTERM-box response regulator transcription factor</fullName>
    </submittedName>
</protein>
<keyword evidence="1" id="KW-0547">Nucleotide-binding</keyword>
<dbReference type="InterPro" id="IPR014264">
    <property type="entry name" value="PEP-CTERM_resp_reg"/>
</dbReference>
<dbReference type="PANTHER" id="PTHR32071:SF113">
    <property type="entry name" value="ALGINATE BIOSYNTHESIS TRANSCRIPTIONAL REGULATORY PROTEIN ALGB"/>
    <property type="match status" value="1"/>
</dbReference>
<dbReference type="SUPFAM" id="SSF52540">
    <property type="entry name" value="P-loop containing nucleoside triphosphate hydrolases"/>
    <property type="match status" value="1"/>
</dbReference>
<dbReference type="NCBIfam" id="TIGR02915">
    <property type="entry name" value="PEP_resp_reg"/>
    <property type="match status" value="1"/>
</dbReference>
<gene>
    <name evidence="9" type="primary">prsR</name>
    <name evidence="9" type="ORF">EOE67_11770</name>
</gene>
<name>A0A437QS18_9GAMM</name>
<dbReference type="Gene3D" id="3.40.50.300">
    <property type="entry name" value="P-loop containing nucleotide triphosphate hydrolases"/>
    <property type="match status" value="1"/>
</dbReference>
<evidence type="ECO:0000256" key="1">
    <source>
        <dbReference type="ARBA" id="ARBA00022741"/>
    </source>
</evidence>
<dbReference type="Pfam" id="PF00072">
    <property type="entry name" value="Response_reg"/>
    <property type="match status" value="1"/>
</dbReference>
<dbReference type="InterPro" id="IPR002078">
    <property type="entry name" value="Sigma_54_int"/>
</dbReference>
<evidence type="ECO:0000256" key="2">
    <source>
        <dbReference type="ARBA" id="ARBA00022840"/>
    </source>
</evidence>
<keyword evidence="3" id="KW-0805">Transcription regulation</keyword>
<dbReference type="InterPro" id="IPR001789">
    <property type="entry name" value="Sig_transdc_resp-reg_receiver"/>
</dbReference>
<dbReference type="Gene3D" id="1.10.10.60">
    <property type="entry name" value="Homeodomain-like"/>
    <property type="match status" value="1"/>
</dbReference>
<comment type="caution">
    <text evidence="9">The sequence shown here is derived from an EMBL/GenBank/DDBJ whole genome shotgun (WGS) entry which is preliminary data.</text>
</comment>
<organism evidence="9 10">
    <name type="scientific">Rheinheimera riviphila</name>
    <dbReference type="NCBI Taxonomy" id="1834037"/>
    <lineage>
        <taxon>Bacteria</taxon>
        <taxon>Pseudomonadati</taxon>
        <taxon>Pseudomonadota</taxon>
        <taxon>Gammaproteobacteria</taxon>
        <taxon>Chromatiales</taxon>
        <taxon>Chromatiaceae</taxon>
        <taxon>Rheinheimera</taxon>
    </lineage>
</organism>
<dbReference type="Proteomes" id="UP000283077">
    <property type="component" value="Unassembled WGS sequence"/>
</dbReference>
<dbReference type="PANTHER" id="PTHR32071">
    <property type="entry name" value="TRANSCRIPTIONAL REGULATORY PROTEIN"/>
    <property type="match status" value="1"/>
</dbReference>
<dbReference type="FunFam" id="3.40.50.300:FF:000006">
    <property type="entry name" value="DNA-binding transcriptional regulator NtrC"/>
    <property type="match status" value="1"/>
</dbReference>
<dbReference type="InterPro" id="IPR025944">
    <property type="entry name" value="Sigma_54_int_dom_CS"/>
</dbReference>
<dbReference type="InterPro" id="IPR058031">
    <property type="entry name" value="AAA_lid_NorR"/>
</dbReference>
<dbReference type="InterPro" id="IPR011006">
    <property type="entry name" value="CheY-like_superfamily"/>
</dbReference>
<evidence type="ECO:0000256" key="6">
    <source>
        <dbReference type="PROSITE-ProRule" id="PRU00169"/>
    </source>
</evidence>
<feature type="domain" description="Response regulatory" evidence="8">
    <location>
        <begin position="3"/>
        <end position="120"/>
    </location>
</feature>
<dbReference type="AlphaFoldDB" id="A0A437QS18"/>
<dbReference type="Gene3D" id="3.40.50.2300">
    <property type="match status" value="1"/>
</dbReference>
<dbReference type="Gene3D" id="1.10.8.60">
    <property type="match status" value="1"/>
</dbReference>
<dbReference type="SMART" id="SM00448">
    <property type="entry name" value="REC"/>
    <property type="match status" value="1"/>
</dbReference>
<evidence type="ECO:0000256" key="3">
    <source>
        <dbReference type="ARBA" id="ARBA00023015"/>
    </source>
</evidence>
<dbReference type="Pfam" id="PF25601">
    <property type="entry name" value="AAA_lid_14"/>
    <property type="match status" value="1"/>
</dbReference>
<evidence type="ECO:0000313" key="9">
    <source>
        <dbReference type="EMBL" id="RVU37259.1"/>
    </source>
</evidence>
<keyword evidence="4" id="KW-0238">DNA-binding</keyword>
<dbReference type="Pfam" id="PF02954">
    <property type="entry name" value="HTH_8"/>
    <property type="match status" value="1"/>
</dbReference>
<accession>A0A437QS18</accession>
<dbReference type="InterPro" id="IPR002197">
    <property type="entry name" value="HTH_Fis"/>
</dbReference>
<keyword evidence="10" id="KW-1185">Reference proteome</keyword>
<dbReference type="GO" id="GO:0000160">
    <property type="term" value="P:phosphorelay signal transduction system"/>
    <property type="evidence" value="ECO:0007669"/>
    <property type="project" value="InterPro"/>
</dbReference>
<dbReference type="CDD" id="cd00009">
    <property type="entry name" value="AAA"/>
    <property type="match status" value="1"/>
</dbReference>
<dbReference type="PROSITE" id="PS50110">
    <property type="entry name" value="RESPONSE_REGULATORY"/>
    <property type="match status" value="1"/>
</dbReference>
<dbReference type="SUPFAM" id="SSF46689">
    <property type="entry name" value="Homeodomain-like"/>
    <property type="match status" value="1"/>
</dbReference>
<evidence type="ECO:0000259" key="8">
    <source>
        <dbReference type="PROSITE" id="PS50110"/>
    </source>
</evidence>
<dbReference type="PROSITE" id="PS00688">
    <property type="entry name" value="SIGMA54_INTERACT_3"/>
    <property type="match status" value="1"/>
</dbReference>
<reference evidence="9 10" key="1">
    <citation type="submission" date="2019-01" db="EMBL/GenBank/DDBJ databases">
        <authorList>
            <person name="Chen W.-M."/>
        </authorList>
    </citation>
    <scope>NUCLEOTIDE SEQUENCE [LARGE SCALE GENOMIC DNA]</scope>
    <source>
        <strain evidence="9 10">KYPC3</strain>
    </source>
</reference>
<dbReference type="GO" id="GO:0006355">
    <property type="term" value="P:regulation of DNA-templated transcription"/>
    <property type="evidence" value="ECO:0007669"/>
    <property type="project" value="InterPro"/>
</dbReference>
<evidence type="ECO:0000313" key="10">
    <source>
        <dbReference type="Proteomes" id="UP000283077"/>
    </source>
</evidence>
<dbReference type="RefSeq" id="WP_127699269.1">
    <property type="nucleotide sequence ID" value="NZ_SACS01000011.1"/>
</dbReference>
<proteinExistence type="predicted"/>
<feature type="modified residue" description="4-aspartylphosphate" evidence="6">
    <location>
        <position position="50"/>
    </location>
</feature>
<dbReference type="SMART" id="SM00382">
    <property type="entry name" value="AAA"/>
    <property type="match status" value="1"/>
</dbReference>
<keyword evidence="2" id="KW-0067">ATP-binding</keyword>
<keyword evidence="6" id="KW-0597">Phosphoprotein</keyword>
<dbReference type="SUPFAM" id="SSF52172">
    <property type="entry name" value="CheY-like"/>
    <property type="match status" value="1"/>
</dbReference>
<dbReference type="GO" id="GO:0005524">
    <property type="term" value="F:ATP binding"/>
    <property type="evidence" value="ECO:0007669"/>
    <property type="project" value="UniProtKB-KW"/>
</dbReference>